<dbReference type="EMBL" id="ABWK02000001">
    <property type="protein sequence ID" value="EEX70043.1"/>
    <property type="molecule type" value="Genomic_DNA"/>
</dbReference>
<organism evidence="1 2">
    <name type="scientific">Mitsuokella multacida DSM 20544</name>
    <dbReference type="NCBI Taxonomy" id="500635"/>
    <lineage>
        <taxon>Bacteria</taxon>
        <taxon>Bacillati</taxon>
        <taxon>Bacillota</taxon>
        <taxon>Negativicutes</taxon>
        <taxon>Selenomonadales</taxon>
        <taxon>Selenomonadaceae</taxon>
        <taxon>Mitsuokella</taxon>
    </lineage>
</organism>
<keyword evidence="2" id="KW-1185">Reference proteome</keyword>
<reference evidence="1" key="1">
    <citation type="submission" date="2009-09" db="EMBL/GenBank/DDBJ databases">
        <authorList>
            <person name="Weinstock G."/>
            <person name="Sodergren E."/>
            <person name="Clifton S."/>
            <person name="Fulton L."/>
            <person name="Fulton B."/>
            <person name="Courtney L."/>
            <person name="Fronick C."/>
            <person name="Harrison M."/>
            <person name="Strong C."/>
            <person name="Farmer C."/>
            <person name="Delahaunty K."/>
            <person name="Markovic C."/>
            <person name="Hall O."/>
            <person name="Minx P."/>
            <person name="Tomlinson C."/>
            <person name="Mitreva M."/>
            <person name="Nelson J."/>
            <person name="Hou S."/>
            <person name="Wollam A."/>
            <person name="Pepin K.H."/>
            <person name="Johnson M."/>
            <person name="Bhonagiri V."/>
            <person name="Nash W.E."/>
            <person name="Warren W."/>
            <person name="Chinwalla A."/>
            <person name="Mardis E.R."/>
            <person name="Wilson R.K."/>
        </authorList>
    </citation>
    <scope>NUCLEOTIDE SEQUENCE [LARGE SCALE GENOMIC DNA]</scope>
    <source>
        <strain evidence="1">DSM 20544</strain>
    </source>
</reference>
<evidence type="ECO:0000313" key="2">
    <source>
        <dbReference type="Proteomes" id="UP000003671"/>
    </source>
</evidence>
<dbReference type="STRING" id="500635.MITSMUL_03176"/>
<name>C9KJH7_9FIRM</name>
<evidence type="ECO:0008006" key="3">
    <source>
        <dbReference type="Google" id="ProtNLM"/>
    </source>
</evidence>
<dbReference type="AlphaFoldDB" id="C9KJH7"/>
<gene>
    <name evidence="1" type="ORF">MITSMUL_03176</name>
</gene>
<accession>C9KJH7</accession>
<dbReference type="RefSeq" id="WP_005839064.1">
    <property type="nucleotide sequence ID" value="NZ_GG697141.2"/>
</dbReference>
<protein>
    <recommendedName>
        <fullName evidence="3">MazG nucleotide pyrophosphohydrolase domain protein</fullName>
    </recommendedName>
</protein>
<dbReference type="GeneID" id="93480386"/>
<dbReference type="Proteomes" id="UP000003671">
    <property type="component" value="Unassembled WGS sequence"/>
</dbReference>
<comment type="caution">
    <text evidence="1">The sequence shown here is derived from an EMBL/GenBank/DDBJ whole genome shotgun (WGS) entry which is preliminary data.</text>
</comment>
<sequence length="88" mass="10821">MVDIEFLRKNTTNCEACIDEFLRDIRDRIEDYSYFKEEREDIRKEIYADVVYLLTYLRIMDVDFTNCDFHHDVELAVKFIKEIQENKK</sequence>
<proteinExistence type="predicted"/>
<dbReference type="HOGENOM" id="CLU_2465629_0_0_9"/>
<evidence type="ECO:0000313" key="1">
    <source>
        <dbReference type="EMBL" id="EEX70043.1"/>
    </source>
</evidence>